<dbReference type="Pfam" id="PF00593">
    <property type="entry name" value="TonB_dep_Rec_b-barrel"/>
    <property type="match status" value="1"/>
</dbReference>
<keyword evidence="4 8" id="KW-0812">Transmembrane</keyword>
<dbReference type="InterPro" id="IPR012910">
    <property type="entry name" value="Plug_dom"/>
</dbReference>
<dbReference type="GO" id="GO:0009279">
    <property type="term" value="C:cell outer membrane"/>
    <property type="evidence" value="ECO:0007669"/>
    <property type="project" value="UniProtKB-SubCell"/>
</dbReference>
<evidence type="ECO:0000256" key="2">
    <source>
        <dbReference type="ARBA" id="ARBA00022448"/>
    </source>
</evidence>
<reference evidence="13 14" key="1">
    <citation type="submission" date="2017-12" db="EMBL/GenBank/DDBJ databases">
        <authorList>
            <person name="Hurst M.R.H."/>
        </authorList>
    </citation>
    <scope>NUCLEOTIDE SEQUENCE [LARGE SCALE GENOMIC DNA]</scope>
    <source>
        <strain evidence="13 14">SY-3-19</strain>
    </source>
</reference>
<dbReference type="InterPro" id="IPR036942">
    <property type="entry name" value="Beta-barrel_TonB_sf"/>
</dbReference>
<evidence type="ECO:0000256" key="9">
    <source>
        <dbReference type="RuleBase" id="RU003357"/>
    </source>
</evidence>
<feature type="signal peptide" evidence="10">
    <location>
        <begin position="1"/>
        <end position="30"/>
    </location>
</feature>
<evidence type="ECO:0000256" key="6">
    <source>
        <dbReference type="ARBA" id="ARBA00023136"/>
    </source>
</evidence>
<evidence type="ECO:0000256" key="1">
    <source>
        <dbReference type="ARBA" id="ARBA00004571"/>
    </source>
</evidence>
<dbReference type="OrthoDB" id="7394476at2"/>
<keyword evidence="7 8" id="KW-0998">Cell outer membrane</keyword>
<feature type="domain" description="TonB-dependent receptor plug" evidence="12">
    <location>
        <begin position="53"/>
        <end position="164"/>
    </location>
</feature>
<evidence type="ECO:0000313" key="13">
    <source>
        <dbReference type="EMBL" id="PQA89303.1"/>
    </source>
</evidence>
<dbReference type="PANTHER" id="PTHR47234:SF2">
    <property type="entry name" value="TONB-DEPENDENT RECEPTOR"/>
    <property type="match status" value="1"/>
</dbReference>
<dbReference type="Proteomes" id="UP000239504">
    <property type="component" value="Unassembled WGS sequence"/>
</dbReference>
<comment type="subcellular location">
    <subcellularLocation>
        <location evidence="1 8">Cell outer membrane</location>
        <topology evidence="1 8">Multi-pass membrane protein</topology>
    </subcellularLocation>
</comment>
<dbReference type="SUPFAM" id="SSF56935">
    <property type="entry name" value="Porins"/>
    <property type="match status" value="1"/>
</dbReference>
<dbReference type="PANTHER" id="PTHR47234">
    <property type="match status" value="1"/>
</dbReference>
<dbReference type="RefSeq" id="WP_104828006.1">
    <property type="nucleotide sequence ID" value="NZ_PJCH01000001.1"/>
</dbReference>
<comment type="similarity">
    <text evidence="8 9">Belongs to the TonB-dependent receptor family.</text>
</comment>
<sequence>MGRINRKQLATTASLAALVSVMMSGSPAHAQANEGVDDRIVVTGSRIQRSELTSPTPVTSVGSDTIDTDRSVTVEDVFRRLPQAGGGANATGATDGLSLGASTIDLRGLGQNRTLVLINGTRATPFSFRNTVDTNTLPTGLIKRVDVLTGGAAAIYGADAVSGVVNFILNDEFEGLQLSATGEVADGGAESVNSEVIVGAEFFDGRGHVVGYVGYTKRFELLAGEREFTSGSATFIPSEGGNFTDVASDNFFAFDDEGQFQTTRQTVDVTPDRYLIQPMERLHASTLYKFELSPDVEFYGRAQFTNVKVTGAGSTGQTPISVNQEVVISETNPYIPAEAMGLLTFVDGEALVNVERNLGLGMQRTKVNRNTYQFKGGLRGALTDNLSWDAYAQYGSTDETARILGNAIVNDASGANRFAALADTVDIFGPDADFSDFGSEIIHSSRKRDQFVASLVVSGSSADLFQLPAGPVDFAAGYEYRRETGRQTPGVALQNGLAFGLGGVSSIDASFDTNEAFGEILVPLLSDLPFVQQLNFEGAYRRFDFSTTGVGDADKFGGTWIVNDQIRFRGQRQTTVRSPNLGEFAGPENQLSLALFDPASPSFVPRFAGRFNGDPCLDGSGDATQCAAFGAPAPGTMFDSSQAIYSFGGNPDIKPEKGKTITAGVILTPDLLPGASLVVDYINIEITDAVSQIQPAAALQNCYIDNPSPDNPLCGAVLRDPVTGLISKALVNDFNLSSLKQEAFDVKLVLPLSSLGDFGHDFSISYANTIVIAQSRQPNATVAAVDCKGTFGGTCSGDFATFLQPDYKHRADFDWENGPFAAQLSWRRIGSVVNADNRADKLSAQNYFDLTAIYNVTEDVRITAGIKNLFDKQPPLPQGGGNFYGTLSEYDPIGRAFGASVTAKF</sequence>
<dbReference type="Gene3D" id="2.170.130.10">
    <property type="entry name" value="TonB-dependent receptor, plug domain"/>
    <property type="match status" value="1"/>
</dbReference>
<evidence type="ECO:0000313" key="14">
    <source>
        <dbReference type="Proteomes" id="UP000239504"/>
    </source>
</evidence>
<dbReference type="EMBL" id="PJCH01000001">
    <property type="protein sequence ID" value="PQA89303.1"/>
    <property type="molecule type" value="Genomic_DNA"/>
</dbReference>
<evidence type="ECO:0000256" key="7">
    <source>
        <dbReference type="ARBA" id="ARBA00023237"/>
    </source>
</evidence>
<feature type="domain" description="TonB-dependent receptor-like beta-barrel" evidence="11">
    <location>
        <begin position="363"/>
        <end position="869"/>
    </location>
</feature>
<evidence type="ECO:0000256" key="4">
    <source>
        <dbReference type="ARBA" id="ARBA00022692"/>
    </source>
</evidence>
<evidence type="ECO:0000256" key="10">
    <source>
        <dbReference type="SAM" id="SignalP"/>
    </source>
</evidence>
<evidence type="ECO:0000256" key="8">
    <source>
        <dbReference type="PROSITE-ProRule" id="PRU01360"/>
    </source>
</evidence>
<keyword evidence="10" id="KW-0732">Signal</keyword>
<evidence type="ECO:0000256" key="5">
    <source>
        <dbReference type="ARBA" id="ARBA00023077"/>
    </source>
</evidence>
<dbReference type="InterPro" id="IPR000531">
    <property type="entry name" value="Beta-barrel_TonB"/>
</dbReference>
<protein>
    <submittedName>
        <fullName evidence="13">TonB-dependent receptor</fullName>
    </submittedName>
</protein>
<keyword evidence="3 8" id="KW-1134">Transmembrane beta strand</keyword>
<dbReference type="Pfam" id="PF07715">
    <property type="entry name" value="Plug"/>
    <property type="match status" value="1"/>
</dbReference>
<evidence type="ECO:0000256" key="3">
    <source>
        <dbReference type="ARBA" id="ARBA00022452"/>
    </source>
</evidence>
<comment type="caution">
    <text evidence="13">The sequence shown here is derived from an EMBL/GenBank/DDBJ whole genome shotgun (WGS) entry which is preliminary data.</text>
</comment>
<keyword evidence="5 9" id="KW-0798">TonB box</keyword>
<dbReference type="InterPro" id="IPR037066">
    <property type="entry name" value="Plug_dom_sf"/>
</dbReference>
<keyword evidence="2 8" id="KW-0813">Transport</keyword>
<keyword evidence="6 8" id="KW-0472">Membrane</keyword>
<gene>
    <name evidence="13" type="ORF">CW354_00030</name>
</gene>
<evidence type="ECO:0000259" key="11">
    <source>
        <dbReference type="Pfam" id="PF00593"/>
    </source>
</evidence>
<feature type="chain" id="PRO_5015759118" evidence="10">
    <location>
        <begin position="31"/>
        <end position="905"/>
    </location>
</feature>
<evidence type="ECO:0000259" key="12">
    <source>
        <dbReference type="Pfam" id="PF07715"/>
    </source>
</evidence>
<organism evidence="13 14">
    <name type="scientific">Hyphococcus luteus</name>
    <dbReference type="NCBI Taxonomy" id="2058213"/>
    <lineage>
        <taxon>Bacteria</taxon>
        <taxon>Pseudomonadati</taxon>
        <taxon>Pseudomonadota</taxon>
        <taxon>Alphaproteobacteria</taxon>
        <taxon>Parvularculales</taxon>
        <taxon>Parvularculaceae</taxon>
        <taxon>Hyphococcus</taxon>
    </lineage>
</organism>
<proteinExistence type="inferred from homology"/>
<name>A0A2S7K9Z5_9PROT</name>
<keyword evidence="13" id="KW-0675">Receptor</keyword>
<dbReference type="InterPro" id="IPR039426">
    <property type="entry name" value="TonB-dep_rcpt-like"/>
</dbReference>
<dbReference type="Gene3D" id="2.40.170.20">
    <property type="entry name" value="TonB-dependent receptor, beta-barrel domain"/>
    <property type="match status" value="1"/>
</dbReference>
<dbReference type="AlphaFoldDB" id="A0A2S7K9Z5"/>
<keyword evidence="14" id="KW-1185">Reference proteome</keyword>
<dbReference type="PROSITE" id="PS52016">
    <property type="entry name" value="TONB_DEPENDENT_REC_3"/>
    <property type="match status" value="1"/>
</dbReference>
<accession>A0A2S7K9Z5</accession>